<evidence type="ECO:0000313" key="3">
    <source>
        <dbReference type="Proteomes" id="UP000244855"/>
    </source>
</evidence>
<feature type="chain" id="PRO_5016174193" evidence="1">
    <location>
        <begin position="21"/>
        <end position="400"/>
    </location>
</feature>
<keyword evidence="3" id="KW-1185">Reference proteome</keyword>
<dbReference type="PANTHER" id="PTHR38792:SF1">
    <property type="entry name" value="BNR_ASP-BOX REPEAT PROTEIN"/>
    <property type="match status" value="1"/>
</dbReference>
<dbReference type="GO" id="GO:0016787">
    <property type="term" value="F:hydrolase activity"/>
    <property type="evidence" value="ECO:0007669"/>
    <property type="project" value="UniProtKB-KW"/>
</dbReference>
<name>A0A2V1DPN8_9PLEO</name>
<dbReference type="PANTHER" id="PTHR38792">
    <property type="entry name" value="BNR/ASP-BOX REPEAT DOMAIN PROTEIN (AFU_ORTHOLOGUE AFUA_7G06430)-RELATED"/>
    <property type="match status" value="1"/>
</dbReference>
<organism evidence="2 3">
    <name type="scientific">Periconia macrospinosa</name>
    <dbReference type="NCBI Taxonomy" id="97972"/>
    <lineage>
        <taxon>Eukaryota</taxon>
        <taxon>Fungi</taxon>
        <taxon>Dikarya</taxon>
        <taxon>Ascomycota</taxon>
        <taxon>Pezizomycotina</taxon>
        <taxon>Dothideomycetes</taxon>
        <taxon>Pleosporomycetidae</taxon>
        <taxon>Pleosporales</taxon>
        <taxon>Massarineae</taxon>
        <taxon>Periconiaceae</taxon>
        <taxon>Periconia</taxon>
    </lineage>
</organism>
<dbReference type="STRING" id="97972.A0A2V1DPN8"/>
<dbReference type="SUPFAM" id="SSF50939">
    <property type="entry name" value="Sialidases"/>
    <property type="match status" value="1"/>
</dbReference>
<keyword evidence="1" id="KW-0732">Signal</keyword>
<accession>A0A2V1DPN8</accession>
<feature type="signal peptide" evidence="1">
    <location>
        <begin position="1"/>
        <end position="20"/>
    </location>
</feature>
<keyword evidence="2" id="KW-0378">Hydrolase</keyword>
<evidence type="ECO:0000256" key="1">
    <source>
        <dbReference type="SAM" id="SignalP"/>
    </source>
</evidence>
<evidence type="ECO:0000313" key="2">
    <source>
        <dbReference type="EMBL" id="PVH99841.1"/>
    </source>
</evidence>
<dbReference type="EMBL" id="KZ805384">
    <property type="protein sequence ID" value="PVH99841.1"/>
    <property type="molecule type" value="Genomic_DNA"/>
</dbReference>
<sequence length="400" mass="42846">MTVKRILAVALNTFVLLATSTELPTIPSLQTHQSRSSGPAYSFTNRTTIYAPVNNQTVGYPRITELSDGSLLVACTLSGNYPGYFPIFKSGDGGVTWSWLSNVGAGGDPVGLGAQPSLLQLSQAFGDFPAGTILAAGNRMDMDSTNIDLYASKDVGKTWQFVSTIAQGGPPSTGDGGSSIWEPFLMEYKNTVVAYYSDSRDDNYSQKLSHQTSTNLIDWANPVNDVTYPNYIDRPGMSVVAYIPPLSKYMLVYEHGNGTRSSGGNNYPDSYKLAADPLLFDKASAIPIEAKDMNGTVVQNLEPGSAPYVVWSPVGGVNGTIVVTDANHRKLFINRRGGAEDGWETRDVAQPRAYARALHVLSGHTDHLVIVGAGPFRPKPGEKTPLSVSVVNLTALVEGS</sequence>
<dbReference type="Proteomes" id="UP000244855">
    <property type="component" value="Unassembled WGS sequence"/>
</dbReference>
<protein>
    <submittedName>
        <fullName evidence="2">Glycoside hydrolase family 93 protein</fullName>
    </submittedName>
</protein>
<dbReference type="InterPro" id="IPR036278">
    <property type="entry name" value="Sialidase_sf"/>
</dbReference>
<proteinExistence type="predicted"/>
<gene>
    <name evidence="2" type="ORF">DM02DRAFT_718640</name>
</gene>
<reference evidence="2 3" key="1">
    <citation type="journal article" date="2018" name="Sci. Rep.">
        <title>Comparative genomics provides insights into the lifestyle and reveals functional heterogeneity of dark septate endophytic fungi.</title>
        <authorList>
            <person name="Knapp D.G."/>
            <person name="Nemeth J.B."/>
            <person name="Barry K."/>
            <person name="Hainaut M."/>
            <person name="Henrissat B."/>
            <person name="Johnson J."/>
            <person name="Kuo A."/>
            <person name="Lim J.H.P."/>
            <person name="Lipzen A."/>
            <person name="Nolan M."/>
            <person name="Ohm R.A."/>
            <person name="Tamas L."/>
            <person name="Grigoriev I.V."/>
            <person name="Spatafora J.W."/>
            <person name="Nagy L.G."/>
            <person name="Kovacs G.M."/>
        </authorList>
    </citation>
    <scope>NUCLEOTIDE SEQUENCE [LARGE SCALE GENOMIC DNA]</scope>
    <source>
        <strain evidence="2 3">DSE2036</strain>
    </source>
</reference>
<dbReference type="CDD" id="cd15482">
    <property type="entry name" value="Sialidase_non-viral"/>
    <property type="match status" value="1"/>
</dbReference>
<dbReference type="Gene3D" id="2.120.10.10">
    <property type="match status" value="1"/>
</dbReference>
<dbReference type="OrthoDB" id="2130735at2759"/>
<dbReference type="AlphaFoldDB" id="A0A2V1DPN8"/>